<reference evidence="9 10" key="1">
    <citation type="submission" date="2015-10" db="EMBL/GenBank/DDBJ databases">
        <title>Draft genomes sequences of Candida glabrata isolates 1A, 1B, 2A, 2B, 3A and 3B.</title>
        <authorList>
            <person name="Haavelsrud O.E."/>
            <person name="Gaustad P."/>
        </authorList>
    </citation>
    <scope>NUCLEOTIDE SEQUENCE [LARGE SCALE GENOMIC DNA]</scope>
    <source>
        <strain evidence="9">910700640</strain>
    </source>
</reference>
<dbReference type="Pfam" id="PF01625">
    <property type="entry name" value="PMSR"/>
    <property type="match status" value="1"/>
</dbReference>
<evidence type="ECO:0000259" key="8">
    <source>
        <dbReference type="Pfam" id="PF01625"/>
    </source>
</evidence>
<evidence type="ECO:0000256" key="3">
    <source>
        <dbReference type="ARBA" id="ARBA00023002"/>
    </source>
</evidence>
<keyword evidence="3" id="KW-0560">Oxidoreductase</keyword>
<gene>
    <name evidence="9" type="ORF">AO440_000487</name>
</gene>
<proteinExistence type="inferred from homology"/>
<evidence type="ECO:0000313" key="9">
    <source>
        <dbReference type="EMBL" id="KTA99506.1"/>
    </source>
</evidence>
<evidence type="ECO:0000256" key="7">
    <source>
        <dbReference type="ARBA" id="ARBA00048782"/>
    </source>
</evidence>
<dbReference type="GO" id="GO:0034599">
    <property type="term" value="P:cellular response to oxidative stress"/>
    <property type="evidence" value="ECO:0007669"/>
    <property type="project" value="EnsemblFungi"/>
</dbReference>
<organism evidence="9 10">
    <name type="scientific">Candida glabrata</name>
    <name type="common">Yeast</name>
    <name type="synonym">Torulopsis glabrata</name>
    <dbReference type="NCBI Taxonomy" id="5478"/>
    <lineage>
        <taxon>Eukaryota</taxon>
        <taxon>Fungi</taxon>
        <taxon>Dikarya</taxon>
        <taxon>Ascomycota</taxon>
        <taxon>Saccharomycotina</taxon>
        <taxon>Saccharomycetes</taxon>
        <taxon>Saccharomycetales</taxon>
        <taxon>Saccharomycetaceae</taxon>
        <taxon>Nakaseomyces</taxon>
    </lineage>
</organism>
<dbReference type="Gene3D" id="3.30.1060.10">
    <property type="entry name" value="Peptide methionine sulphoxide reductase MsrA"/>
    <property type="match status" value="1"/>
</dbReference>
<evidence type="ECO:0000313" key="10">
    <source>
        <dbReference type="Proteomes" id="UP000054886"/>
    </source>
</evidence>
<dbReference type="PhylomeDB" id="A0A0W0CSL7"/>
<name>A0A0W0CSL7_CANGB</name>
<dbReference type="PANTHER" id="PTHR42799:SF2">
    <property type="entry name" value="MITOCHONDRIAL PEPTIDE METHIONINE SULFOXIDE REDUCTASE"/>
    <property type="match status" value="1"/>
</dbReference>
<comment type="similarity">
    <text evidence="1">Belongs to the MsrA Met sulfoxide reductase family.</text>
</comment>
<dbReference type="VEuPathDB" id="FungiDB:GVI51_C02013"/>
<protein>
    <recommendedName>
        <fullName evidence="2">peptide-methionine (S)-S-oxide reductase</fullName>
        <ecNumber evidence="2">1.8.4.11</ecNumber>
    </recommendedName>
    <alternativeName>
        <fullName evidence="5">Peptide-methionine (S)-S-oxide reductase</fullName>
    </alternativeName>
    <alternativeName>
        <fullName evidence="4">Protein-methionine-S-oxide reductase</fullName>
    </alternativeName>
</protein>
<evidence type="ECO:0000256" key="5">
    <source>
        <dbReference type="ARBA" id="ARBA00030643"/>
    </source>
</evidence>
<dbReference type="EC" id="1.8.4.11" evidence="2"/>
<dbReference type="Proteomes" id="UP000054886">
    <property type="component" value="Unassembled WGS sequence"/>
</dbReference>
<dbReference type="InterPro" id="IPR036509">
    <property type="entry name" value="Met_Sox_Rdtase_MsrA_sf"/>
</dbReference>
<evidence type="ECO:0000256" key="4">
    <source>
        <dbReference type="ARBA" id="ARBA00030273"/>
    </source>
</evidence>
<dbReference type="OMA" id="LFWESHD"/>
<dbReference type="InterPro" id="IPR050162">
    <property type="entry name" value="MsrA_MetSO_reductase"/>
</dbReference>
<dbReference type="PANTHER" id="PTHR42799">
    <property type="entry name" value="MITOCHONDRIAL PEPTIDE METHIONINE SULFOXIDE REDUCTASE"/>
    <property type="match status" value="1"/>
</dbReference>
<dbReference type="GO" id="GO:0005737">
    <property type="term" value="C:cytoplasm"/>
    <property type="evidence" value="ECO:0007669"/>
    <property type="project" value="EnsemblFungi"/>
</dbReference>
<accession>A0A0W0CSL7</accession>
<comment type="catalytic activity">
    <reaction evidence="7">
        <text>[thioredoxin]-disulfide + L-methionine + H2O = L-methionine (S)-S-oxide + [thioredoxin]-dithiol</text>
        <dbReference type="Rhea" id="RHEA:19993"/>
        <dbReference type="Rhea" id="RHEA-COMP:10698"/>
        <dbReference type="Rhea" id="RHEA-COMP:10700"/>
        <dbReference type="ChEBI" id="CHEBI:15377"/>
        <dbReference type="ChEBI" id="CHEBI:29950"/>
        <dbReference type="ChEBI" id="CHEBI:50058"/>
        <dbReference type="ChEBI" id="CHEBI:57844"/>
        <dbReference type="ChEBI" id="CHEBI:58772"/>
        <dbReference type="EC" id="1.8.4.11"/>
    </reaction>
</comment>
<dbReference type="GO" id="GO:0008113">
    <property type="term" value="F:peptide-methionine (S)-S-oxide reductase activity"/>
    <property type="evidence" value="ECO:0007669"/>
    <property type="project" value="UniProtKB-EC"/>
</dbReference>
<comment type="catalytic activity">
    <reaction evidence="6">
        <text>L-methionyl-[protein] + [thioredoxin]-disulfide + H2O = L-methionyl-(S)-S-oxide-[protein] + [thioredoxin]-dithiol</text>
        <dbReference type="Rhea" id="RHEA:14217"/>
        <dbReference type="Rhea" id="RHEA-COMP:10698"/>
        <dbReference type="Rhea" id="RHEA-COMP:10700"/>
        <dbReference type="Rhea" id="RHEA-COMP:12313"/>
        <dbReference type="Rhea" id="RHEA-COMP:12315"/>
        <dbReference type="ChEBI" id="CHEBI:15377"/>
        <dbReference type="ChEBI" id="CHEBI:16044"/>
        <dbReference type="ChEBI" id="CHEBI:29950"/>
        <dbReference type="ChEBI" id="CHEBI:44120"/>
        <dbReference type="ChEBI" id="CHEBI:50058"/>
        <dbReference type="EC" id="1.8.4.11"/>
    </reaction>
</comment>
<feature type="domain" description="Peptide methionine sulphoxide reductase MsrA" evidence="8">
    <location>
        <begin position="19"/>
        <end position="175"/>
    </location>
</feature>
<dbReference type="AlphaFoldDB" id="A0A0W0CSL7"/>
<dbReference type="HAMAP" id="MF_01401">
    <property type="entry name" value="MsrA"/>
    <property type="match status" value="1"/>
</dbReference>
<dbReference type="VEuPathDB" id="FungiDB:GWK60_C01837"/>
<comment type="caution">
    <text evidence="9">The sequence shown here is derived from an EMBL/GenBank/DDBJ whole genome shotgun (WGS) entry which is preliminary data.</text>
</comment>
<dbReference type="InterPro" id="IPR002569">
    <property type="entry name" value="Met_Sox_Rdtase_MsrA_dom"/>
</dbReference>
<dbReference type="VEuPathDB" id="FungiDB:CAGL0C02233g"/>
<dbReference type="NCBIfam" id="TIGR00401">
    <property type="entry name" value="msrA"/>
    <property type="match status" value="1"/>
</dbReference>
<dbReference type="EMBL" id="LLZZ01000144">
    <property type="protein sequence ID" value="KTA99506.1"/>
    <property type="molecule type" value="Genomic_DNA"/>
</dbReference>
<dbReference type="SUPFAM" id="SSF55068">
    <property type="entry name" value="Peptide methionine sulfoxide reductase"/>
    <property type="match status" value="1"/>
</dbReference>
<sequence>MSKVIAKSIKYNPETEKLITLGAGCFWGTEHIYRKHLGDKIHDSKVGYANGDESSKDLLNRVSYKRVCKGDTNFCEVLQISYDPKKVSLKELIDFFFRIHDPTTVNAQGPDVGTQYRSAIFTHSPEDLKEVQKLKEEWQPKWNNKIVTEVGPIETFYEAEEYHQIYLDRNPNGYACPTHFVRNLK</sequence>
<dbReference type="FunFam" id="3.30.1060.10:FF:000006">
    <property type="entry name" value="Peptide methionine sulfoxide reductase"/>
    <property type="match status" value="1"/>
</dbReference>
<evidence type="ECO:0000256" key="2">
    <source>
        <dbReference type="ARBA" id="ARBA00012502"/>
    </source>
</evidence>
<evidence type="ECO:0000256" key="6">
    <source>
        <dbReference type="ARBA" id="ARBA00047806"/>
    </source>
</evidence>
<evidence type="ECO:0000256" key="1">
    <source>
        <dbReference type="ARBA" id="ARBA00005591"/>
    </source>
</evidence>
<dbReference type="VEuPathDB" id="FungiDB:B1J91_C02233g"/>